<dbReference type="GO" id="GO:0008758">
    <property type="term" value="F:UDP-2,3-diacylglucosamine hydrolase activity"/>
    <property type="evidence" value="ECO:0007669"/>
    <property type="project" value="UniProtKB-UniRule"/>
</dbReference>
<sequence length="242" mass="28455">MPHTLITADVHLQPDDTHPINQAFYRFLDQDAPKADALYIIGDLFEMWVGDDHGLEHYATVIRKFKHLTEHGLPIYLMYGNRDFLMRRAFFDATGIQFLKEPALVNLYGLPILMLHGDSLCTDDKAFQRMRLLLRNRLVTWLFLKLPEHKRVAIGENMRANSQKYNLNKAENIMDVNEAAVRKLLQRHPQCRHLVHGHTHRPYLHQIEQDGQVKHRWVLGDWRPETEVLKVWSNQTLELVAR</sequence>
<dbReference type="InterPro" id="IPR029052">
    <property type="entry name" value="Metallo-depent_PP-like"/>
</dbReference>
<comment type="function">
    <text evidence="10">Hydrolyzes the pyrophosphate bond of UDP-2,3-diacylglucosamine to yield 2,3-diacylglucosamine 1-phosphate (lipid X) and UMP by catalyzing the attack of water at the alpha-P atom. Involved in the biosynthesis of lipid A, a phosphorylated glycolipid that anchors the lipopolysaccharide to the outer membrane of the cell.</text>
</comment>
<dbReference type="PANTHER" id="PTHR34990">
    <property type="entry name" value="UDP-2,3-DIACYLGLUCOSAMINE HYDROLASE-RELATED"/>
    <property type="match status" value="1"/>
</dbReference>
<evidence type="ECO:0000256" key="3">
    <source>
        <dbReference type="ARBA" id="ARBA00022519"/>
    </source>
</evidence>
<keyword evidence="2 10" id="KW-0444">Lipid biosynthesis</keyword>
<reference evidence="12 13" key="1">
    <citation type="journal article" date="2018" name="Environ. Microbiol.">
        <title>Genomes of ubiquitous marine and hypersaline Hydrogenovibrio, Thiomicrorhabdus and Thiomicrospira spp. encode a diversity of mechanisms to sustain chemolithoautotrophy in heterogeneous environments.</title>
        <authorList>
            <person name="Scott K.M."/>
            <person name="Williams J."/>
            <person name="Porter C.M.B."/>
            <person name="Russel S."/>
            <person name="Harmer T.L."/>
            <person name="Paul J.H."/>
            <person name="Antonen K.M."/>
            <person name="Bridges M.K."/>
            <person name="Camper G.J."/>
            <person name="Campla C.K."/>
            <person name="Casella L.G."/>
            <person name="Chase E."/>
            <person name="Conrad J.W."/>
            <person name="Cruz M.C."/>
            <person name="Dunlap D.S."/>
            <person name="Duran L."/>
            <person name="Fahsbender E.M."/>
            <person name="Goldsmith D.B."/>
            <person name="Keeley R.F."/>
            <person name="Kondoff M.R."/>
            <person name="Kussy B.I."/>
            <person name="Lane M.K."/>
            <person name="Lawler S."/>
            <person name="Leigh B.A."/>
            <person name="Lewis C."/>
            <person name="Lostal L.M."/>
            <person name="Marking D."/>
            <person name="Mancera P.A."/>
            <person name="McClenthan E.C."/>
            <person name="McIntyre E.A."/>
            <person name="Mine J.A."/>
            <person name="Modi S."/>
            <person name="Moore B.D."/>
            <person name="Morgan W.A."/>
            <person name="Nelson K.M."/>
            <person name="Nguyen K.N."/>
            <person name="Ogburn N."/>
            <person name="Parrino D.G."/>
            <person name="Pedapudi A.D."/>
            <person name="Pelham R.P."/>
            <person name="Preece A.M."/>
            <person name="Rampersad E.A."/>
            <person name="Richardson J.C."/>
            <person name="Rodgers C.M."/>
            <person name="Schaffer B.L."/>
            <person name="Sheridan N.E."/>
            <person name="Solone M.R."/>
            <person name="Staley Z.R."/>
            <person name="Tabuchi M."/>
            <person name="Waide R.J."/>
            <person name="Wanjugi P.W."/>
            <person name="Young S."/>
            <person name="Clum A."/>
            <person name="Daum C."/>
            <person name="Huntemann M."/>
            <person name="Ivanova N."/>
            <person name="Kyrpides N."/>
            <person name="Mikhailova N."/>
            <person name="Palaniappan K."/>
            <person name="Pillay M."/>
            <person name="Reddy T.B.K."/>
            <person name="Shapiro N."/>
            <person name="Stamatis D."/>
            <person name="Varghese N."/>
            <person name="Woyke T."/>
            <person name="Boden R."/>
            <person name="Freyermuth S.K."/>
            <person name="Kerfeld C.A."/>
        </authorList>
    </citation>
    <scope>NUCLEOTIDE SEQUENCE [LARGE SCALE GENOMIC DNA]</scope>
    <source>
        <strain evidence="12 13">JR-2</strain>
    </source>
</reference>
<keyword evidence="5 10" id="KW-0479">Metal-binding</keyword>
<evidence type="ECO:0000313" key="13">
    <source>
        <dbReference type="Proteomes" id="UP000285478"/>
    </source>
</evidence>
<feature type="domain" description="Calcineurin-like phosphoesterase" evidence="11">
    <location>
        <begin position="4"/>
        <end position="202"/>
    </location>
</feature>
<comment type="pathway">
    <text evidence="10">Glycolipid biosynthesis; lipid IV(A) biosynthesis; lipid IV(A) from (3R)-3-hydroxytetradecanoyl-[acyl-carrier-protein] and UDP-N-acetyl-alpha-D-glucosamine: step 4/6.</text>
</comment>
<evidence type="ECO:0000259" key="11">
    <source>
        <dbReference type="Pfam" id="PF00149"/>
    </source>
</evidence>
<keyword evidence="7 10" id="KW-0443">Lipid metabolism</keyword>
<feature type="binding site" evidence="10">
    <location>
        <position position="81"/>
    </location>
    <ligand>
        <name>Mn(2+)</name>
        <dbReference type="ChEBI" id="CHEBI:29035"/>
        <label>2</label>
    </ligand>
</feature>
<evidence type="ECO:0000256" key="1">
    <source>
        <dbReference type="ARBA" id="ARBA00022475"/>
    </source>
</evidence>
<feature type="binding site" evidence="10">
    <location>
        <position position="198"/>
    </location>
    <ligand>
        <name>substrate</name>
    </ligand>
</feature>
<dbReference type="NCBIfam" id="NF003743">
    <property type="entry name" value="PRK05340.1"/>
    <property type="match status" value="1"/>
</dbReference>
<feature type="binding site" evidence="10">
    <location>
        <position position="116"/>
    </location>
    <ligand>
        <name>Mn(2+)</name>
        <dbReference type="ChEBI" id="CHEBI:29035"/>
        <label>2</label>
    </ligand>
</feature>
<comment type="similarity">
    <text evidence="10">Belongs to the LpxH family.</text>
</comment>
<feature type="binding site" evidence="10">
    <location>
        <position position="200"/>
    </location>
    <ligand>
        <name>Mn(2+)</name>
        <dbReference type="ChEBI" id="CHEBI:29035"/>
        <label>1</label>
    </ligand>
</feature>
<dbReference type="GO" id="GO:0009245">
    <property type="term" value="P:lipid A biosynthetic process"/>
    <property type="evidence" value="ECO:0007669"/>
    <property type="project" value="UniProtKB-UniRule"/>
</dbReference>
<dbReference type="Gene3D" id="3.60.21.10">
    <property type="match status" value="1"/>
</dbReference>
<feature type="binding site" evidence="10">
    <location>
        <position position="166"/>
    </location>
    <ligand>
        <name>substrate</name>
    </ligand>
</feature>
<evidence type="ECO:0000256" key="7">
    <source>
        <dbReference type="ARBA" id="ARBA00023098"/>
    </source>
</evidence>
<dbReference type="GO" id="GO:0005737">
    <property type="term" value="C:cytoplasm"/>
    <property type="evidence" value="ECO:0007669"/>
    <property type="project" value="InterPro"/>
</dbReference>
<feature type="binding site" evidence="10">
    <location>
        <position position="43"/>
    </location>
    <ligand>
        <name>Mn(2+)</name>
        <dbReference type="ChEBI" id="CHEBI:29035"/>
        <label>1</label>
    </ligand>
</feature>
<dbReference type="Proteomes" id="UP000285478">
    <property type="component" value="Chromosome"/>
</dbReference>
<dbReference type="GO" id="GO:0030145">
    <property type="term" value="F:manganese ion binding"/>
    <property type="evidence" value="ECO:0007669"/>
    <property type="project" value="UniProtKB-UniRule"/>
</dbReference>
<keyword evidence="3 10" id="KW-0997">Cell inner membrane</keyword>
<keyword evidence="9 10" id="KW-0464">Manganese</keyword>
<evidence type="ECO:0000256" key="6">
    <source>
        <dbReference type="ARBA" id="ARBA00022801"/>
    </source>
</evidence>
<keyword evidence="8 10" id="KW-0472">Membrane</keyword>
<organism evidence="12 13">
    <name type="scientific">Hydrogenovibrio thermophilus</name>
    <dbReference type="NCBI Taxonomy" id="265883"/>
    <lineage>
        <taxon>Bacteria</taxon>
        <taxon>Pseudomonadati</taxon>
        <taxon>Pseudomonadota</taxon>
        <taxon>Gammaproteobacteria</taxon>
        <taxon>Thiotrichales</taxon>
        <taxon>Piscirickettsiaceae</taxon>
        <taxon>Hydrogenovibrio</taxon>
    </lineage>
</organism>
<feature type="binding site" evidence="10">
    <location>
        <position position="43"/>
    </location>
    <ligand>
        <name>Mn(2+)</name>
        <dbReference type="ChEBI" id="CHEBI:29035"/>
        <label>2</label>
    </ligand>
</feature>
<name>A0A410H2H0_9GAMM</name>
<feature type="binding site" evidence="10">
    <location>
        <position position="9"/>
    </location>
    <ligand>
        <name>Mn(2+)</name>
        <dbReference type="ChEBI" id="CHEBI:29035"/>
        <label>1</label>
    </ligand>
</feature>
<keyword evidence="6 10" id="KW-0378">Hydrolase</keyword>
<dbReference type="AlphaFoldDB" id="A0A410H2H0"/>
<feature type="binding site" evidence="10">
    <location>
        <position position="198"/>
    </location>
    <ligand>
        <name>Mn(2+)</name>
        <dbReference type="ChEBI" id="CHEBI:29035"/>
        <label>2</label>
    </ligand>
</feature>
<dbReference type="RefSeq" id="WP_128384678.1">
    <property type="nucleotide sequence ID" value="NZ_CP035033.1"/>
</dbReference>
<comment type="cofactor">
    <cofactor evidence="10">
        <name>Mn(2+)</name>
        <dbReference type="ChEBI" id="CHEBI:29035"/>
    </cofactor>
    <text evidence="10">Binds 2 Mn(2+) ions per subunit in a binuclear metal center.</text>
</comment>
<evidence type="ECO:0000256" key="9">
    <source>
        <dbReference type="ARBA" id="ARBA00023211"/>
    </source>
</evidence>
<evidence type="ECO:0000256" key="5">
    <source>
        <dbReference type="ARBA" id="ARBA00022723"/>
    </source>
</evidence>
<dbReference type="Pfam" id="PF00149">
    <property type="entry name" value="Metallophos"/>
    <property type="match status" value="1"/>
</dbReference>
<dbReference type="CDD" id="cd07398">
    <property type="entry name" value="MPP_YbbF-LpxH"/>
    <property type="match status" value="1"/>
</dbReference>
<dbReference type="EC" id="3.6.1.54" evidence="10"/>
<evidence type="ECO:0000256" key="2">
    <source>
        <dbReference type="ARBA" id="ARBA00022516"/>
    </source>
</evidence>
<dbReference type="InterPro" id="IPR004843">
    <property type="entry name" value="Calcineurin-like_PHP"/>
</dbReference>
<dbReference type="InterPro" id="IPR010138">
    <property type="entry name" value="UDP-diacylglucosamine_Hdrlase"/>
</dbReference>
<dbReference type="PANTHER" id="PTHR34990:SF1">
    <property type="entry name" value="UDP-2,3-DIACYLGLUCOSAMINE HYDROLASE"/>
    <property type="match status" value="1"/>
</dbReference>
<comment type="catalytic activity">
    <reaction evidence="10">
        <text>UDP-2-N,3-O-bis[(3R)-3-hydroxytetradecanoyl]-alpha-D-glucosamine + H2O = 2-N,3-O-bis[(3R)-3-hydroxytetradecanoyl]-alpha-D-glucosaminyl 1-phosphate + UMP + 2 H(+)</text>
        <dbReference type="Rhea" id="RHEA:25213"/>
        <dbReference type="ChEBI" id="CHEBI:15377"/>
        <dbReference type="ChEBI" id="CHEBI:15378"/>
        <dbReference type="ChEBI" id="CHEBI:57865"/>
        <dbReference type="ChEBI" id="CHEBI:57957"/>
        <dbReference type="ChEBI" id="CHEBI:78847"/>
        <dbReference type="EC" id="3.6.1.54"/>
    </reaction>
</comment>
<dbReference type="NCBIfam" id="TIGR01854">
    <property type="entry name" value="lipid_A_lpxH"/>
    <property type="match status" value="1"/>
</dbReference>
<protein>
    <recommendedName>
        <fullName evidence="10">UDP-2,3-diacylglucosamine hydrolase</fullName>
        <ecNumber evidence="10">3.6.1.54</ecNumber>
    </recommendedName>
    <alternativeName>
        <fullName evidence="10">UDP-2,3-diacylglucosamine diphosphatase</fullName>
    </alternativeName>
</protein>
<feature type="binding site" evidence="10">
    <location>
        <position position="11"/>
    </location>
    <ligand>
        <name>Mn(2+)</name>
        <dbReference type="ChEBI" id="CHEBI:29035"/>
        <label>1</label>
    </ligand>
</feature>
<gene>
    <name evidence="10" type="primary">lpxH</name>
    <name evidence="12" type="ORF">EPV75_05130</name>
</gene>
<evidence type="ECO:0000256" key="10">
    <source>
        <dbReference type="HAMAP-Rule" id="MF_00575"/>
    </source>
</evidence>
<dbReference type="SUPFAM" id="SSF56300">
    <property type="entry name" value="Metallo-dependent phosphatases"/>
    <property type="match status" value="1"/>
</dbReference>
<accession>A0A410H2H0</accession>
<feature type="binding site" evidence="10">
    <location>
        <position position="169"/>
    </location>
    <ligand>
        <name>substrate</name>
    </ligand>
</feature>
<feature type="binding site" evidence="10">
    <location>
        <position position="162"/>
    </location>
    <ligand>
        <name>substrate</name>
    </ligand>
</feature>
<dbReference type="HAMAP" id="MF_00575">
    <property type="entry name" value="LpxH"/>
    <property type="match status" value="1"/>
</dbReference>
<feature type="binding site" evidence="10">
    <location>
        <position position="124"/>
    </location>
    <ligand>
        <name>substrate</name>
    </ligand>
</feature>
<proteinExistence type="inferred from homology"/>
<comment type="subcellular location">
    <subcellularLocation>
        <location evidence="10">Cell inner membrane</location>
        <topology evidence="10">Peripheral membrane protein</topology>
        <orientation evidence="10">Cytoplasmic side</orientation>
    </subcellularLocation>
</comment>
<keyword evidence="13" id="KW-1185">Reference proteome</keyword>
<dbReference type="KEGG" id="htr:EPV75_05130"/>
<feature type="binding site" evidence="10">
    <location>
        <begin position="81"/>
        <end position="82"/>
    </location>
    <ligand>
        <name>substrate</name>
    </ligand>
</feature>
<dbReference type="InterPro" id="IPR043461">
    <property type="entry name" value="LpxH-like"/>
</dbReference>
<keyword evidence="1 10" id="KW-1003">Cell membrane</keyword>
<dbReference type="GO" id="GO:0019897">
    <property type="term" value="C:extrinsic component of plasma membrane"/>
    <property type="evidence" value="ECO:0007669"/>
    <property type="project" value="UniProtKB-UniRule"/>
</dbReference>
<dbReference type="UniPathway" id="UPA00359">
    <property type="reaction ID" value="UER00480"/>
</dbReference>
<evidence type="ECO:0000256" key="8">
    <source>
        <dbReference type="ARBA" id="ARBA00023136"/>
    </source>
</evidence>
<evidence type="ECO:0000313" key="12">
    <source>
        <dbReference type="EMBL" id="QAB15096.1"/>
    </source>
</evidence>
<evidence type="ECO:0000256" key="4">
    <source>
        <dbReference type="ARBA" id="ARBA00022556"/>
    </source>
</evidence>
<dbReference type="EMBL" id="CP035033">
    <property type="protein sequence ID" value="QAB15096.1"/>
    <property type="molecule type" value="Genomic_DNA"/>
</dbReference>
<keyword evidence="4 10" id="KW-0441">Lipid A biosynthesis</keyword>